<sequence>MTINQKKSIIAFYLSKFNEQAYKELGYFGTWTEAMDDISKRITGFNVIPNSYIRRRRDEFDVFFENGRAGYQNRKPTVQVMEMFRQWNGMNFEKMTELVKTVLSGAFEKEDKIELSKVKEDLTEYEVEAYLNFQDDSASLNTKMKEIQQRIYSRRKIEMLKRLYAYRCQICGRNIGYEYDTYIAEAHHIKYFSSCIDNSSDNLLILCPNHHTLIHKLNPVFDYDKLEYVYSNDKRDGLILDFHLTHGKEDK</sequence>
<feature type="domain" description="HNH nuclease" evidence="1">
    <location>
        <begin position="154"/>
        <end position="212"/>
    </location>
</feature>
<dbReference type="Gene3D" id="1.10.30.50">
    <property type="match status" value="1"/>
</dbReference>
<protein>
    <recommendedName>
        <fullName evidence="1">HNH nuclease domain-containing protein</fullName>
    </recommendedName>
</protein>
<evidence type="ECO:0000313" key="2">
    <source>
        <dbReference type="EMBL" id="RFZ75997.1"/>
    </source>
</evidence>
<dbReference type="CDD" id="cd00085">
    <property type="entry name" value="HNHc"/>
    <property type="match status" value="1"/>
</dbReference>
<accession>A0A3E2N4S1</accession>
<dbReference type="SMART" id="SM00507">
    <property type="entry name" value="HNHc"/>
    <property type="match status" value="1"/>
</dbReference>
<name>A0A3E2N4S1_9FIRM</name>
<evidence type="ECO:0000259" key="1">
    <source>
        <dbReference type="SMART" id="SM00507"/>
    </source>
</evidence>
<evidence type="ECO:0000313" key="3">
    <source>
        <dbReference type="Proteomes" id="UP000260680"/>
    </source>
</evidence>
<dbReference type="EMBL" id="QOHO01000107">
    <property type="protein sequence ID" value="RFZ75997.1"/>
    <property type="molecule type" value="Genomic_DNA"/>
</dbReference>
<dbReference type="RefSeq" id="WP_117419780.1">
    <property type="nucleotide sequence ID" value="NZ_QOHO01000107.1"/>
</dbReference>
<proteinExistence type="predicted"/>
<gene>
    <name evidence="2" type="ORF">DS742_25670</name>
</gene>
<dbReference type="OrthoDB" id="9779761at2"/>
<reference evidence="2 3" key="1">
    <citation type="submission" date="2018-07" db="EMBL/GenBank/DDBJ databases">
        <title>New species, Clostridium PI-S10-A1B.</title>
        <authorList>
            <person name="Krishna G."/>
            <person name="Summeta K."/>
            <person name="Shikha S."/>
            <person name="Prabhu P.B."/>
            <person name="Suresh K."/>
        </authorList>
    </citation>
    <scope>NUCLEOTIDE SEQUENCE [LARGE SCALE GENOMIC DNA]</scope>
    <source>
        <strain evidence="2 3">PI-S10-A1B</strain>
    </source>
</reference>
<comment type="caution">
    <text evidence="2">The sequence shown here is derived from an EMBL/GenBank/DDBJ whole genome shotgun (WGS) entry which is preliminary data.</text>
</comment>
<dbReference type="Pfam" id="PF13391">
    <property type="entry name" value="HNH_2"/>
    <property type="match status" value="1"/>
</dbReference>
<dbReference type="Proteomes" id="UP000260680">
    <property type="component" value="Unassembled WGS sequence"/>
</dbReference>
<organism evidence="2 3">
    <name type="scientific">Lacrimispora amygdalina</name>
    <dbReference type="NCBI Taxonomy" id="253257"/>
    <lineage>
        <taxon>Bacteria</taxon>
        <taxon>Bacillati</taxon>
        <taxon>Bacillota</taxon>
        <taxon>Clostridia</taxon>
        <taxon>Lachnospirales</taxon>
        <taxon>Lachnospiraceae</taxon>
        <taxon>Lacrimispora</taxon>
    </lineage>
</organism>
<dbReference type="InterPro" id="IPR003615">
    <property type="entry name" value="HNH_nuc"/>
</dbReference>
<dbReference type="AlphaFoldDB" id="A0A3E2N4S1"/>